<feature type="domain" description="DH" evidence="11">
    <location>
        <begin position="638"/>
        <end position="799"/>
    </location>
</feature>
<dbReference type="Gene3D" id="1.10.418.10">
    <property type="entry name" value="Calponin-like domain"/>
    <property type="match status" value="1"/>
</dbReference>
<dbReference type="Gene3D" id="2.30.29.30">
    <property type="entry name" value="Pleckstrin-homology domain (PH domain)/Phosphotyrosine-binding domain (PTB)"/>
    <property type="match status" value="1"/>
</dbReference>
<feature type="compositionally biased region" description="Basic residues" evidence="8">
    <location>
        <begin position="1010"/>
        <end position="1023"/>
    </location>
</feature>
<reference evidence="13 14" key="1">
    <citation type="submission" date="2022-01" db="EMBL/GenBank/DDBJ databases">
        <title>A high-quality chromosome-level genome assembly of rohu carp, Labeo rohita.</title>
        <authorList>
            <person name="Arick M.A. II"/>
            <person name="Hsu C.-Y."/>
            <person name="Magbanua Z."/>
            <person name="Pechanova O."/>
            <person name="Grover C."/>
            <person name="Miller E."/>
            <person name="Thrash A."/>
            <person name="Ezzel L."/>
            <person name="Alam S."/>
            <person name="Benzie J."/>
            <person name="Hamilton M."/>
            <person name="Karsi A."/>
            <person name="Lawrence M.L."/>
            <person name="Peterson D.G."/>
        </authorList>
    </citation>
    <scope>NUCLEOTIDE SEQUENCE [LARGE SCALE GENOMIC DNA]</scope>
    <source>
        <strain evidence="14">BAU-BD-2019</strain>
        <tissue evidence="13">Blood</tissue>
    </source>
</reference>
<dbReference type="Pfam" id="PF16523">
    <property type="entry name" value="betaPIX_CC"/>
    <property type="match status" value="1"/>
</dbReference>
<evidence type="ECO:0000313" key="14">
    <source>
        <dbReference type="Proteomes" id="UP000830375"/>
    </source>
</evidence>
<protein>
    <submittedName>
        <fullName evidence="13">Rho guanine nucleotide exchange factor 6</fullName>
    </submittedName>
</protein>
<dbReference type="InterPro" id="IPR011993">
    <property type="entry name" value="PH-like_dom_sf"/>
</dbReference>
<evidence type="ECO:0000256" key="7">
    <source>
        <dbReference type="PROSITE-ProRule" id="PRU00192"/>
    </source>
</evidence>
<dbReference type="InterPro" id="IPR000219">
    <property type="entry name" value="DH_dom"/>
</dbReference>
<evidence type="ECO:0000256" key="2">
    <source>
        <dbReference type="ARBA" id="ARBA00022443"/>
    </source>
</evidence>
<dbReference type="InterPro" id="IPR036028">
    <property type="entry name" value="SH3-like_dom_sf"/>
</dbReference>
<dbReference type="InterPro" id="IPR035899">
    <property type="entry name" value="DBL_dom_sf"/>
</dbReference>
<evidence type="ECO:0000256" key="3">
    <source>
        <dbReference type="ARBA" id="ARBA00022658"/>
    </source>
</evidence>
<evidence type="ECO:0000259" key="9">
    <source>
        <dbReference type="PROSITE" id="PS50002"/>
    </source>
</evidence>
<accession>A0ABQ8M3P7</accession>
<dbReference type="PROSITE" id="PS50003">
    <property type="entry name" value="PH_DOMAIN"/>
    <property type="match status" value="1"/>
</dbReference>
<dbReference type="Pfam" id="PF16615">
    <property type="entry name" value="RhoGEF67_u1"/>
    <property type="match status" value="1"/>
</dbReference>
<dbReference type="InterPro" id="IPR012604">
    <property type="entry name" value="RBM1CTR"/>
</dbReference>
<dbReference type="InterPro" id="IPR032409">
    <property type="entry name" value="GEF6/7_CC"/>
</dbReference>
<feature type="region of interest" description="Disordered" evidence="8">
    <location>
        <begin position="75"/>
        <end position="237"/>
    </location>
</feature>
<feature type="region of interest" description="Disordered" evidence="8">
    <location>
        <begin position="1003"/>
        <end position="1029"/>
    </location>
</feature>
<dbReference type="Pfam" id="PF00076">
    <property type="entry name" value="RRM_1"/>
    <property type="match status" value="1"/>
</dbReference>
<dbReference type="InterPro" id="IPR000504">
    <property type="entry name" value="RRM_dom"/>
</dbReference>
<feature type="compositionally biased region" description="Low complexity" evidence="8">
    <location>
        <begin position="114"/>
        <end position="143"/>
    </location>
</feature>
<feature type="domain" description="RRM" evidence="12">
    <location>
        <begin position="21"/>
        <end position="99"/>
    </location>
</feature>
<dbReference type="SUPFAM" id="SSF48065">
    <property type="entry name" value="DBL homology domain (DH-domain)"/>
    <property type="match status" value="1"/>
</dbReference>
<keyword evidence="3" id="KW-0344">Guanine-nucleotide releasing factor</keyword>
<keyword evidence="2 7" id="KW-0728">SH3 domain</keyword>
<dbReference type="SMART" id="SM00325">
    <property type="entry name" value="RhoGEF"/>
    <property type="match status" value="1"/>
</dbReference>
<dbReference type="Proteomes" id="UP000830375">
    <property type="component" value="Unassembled WGS sequence"/>
</dbReference>
<feature type="compositionally biased region" description="Basic and acidic residues" evidence="8">
    <location>
        <begin position="221"/>
        <end position="236"/>
    </location>
</feature>
<dbReference type="InterPro" id="IPR035788">
    <property type="entry name" value="AlphaPIX_SH3"/>
</dbReference>
<dbReference type="Pfam" id="PF16614">
    <property type="entry name" value="RhoGEF67_u2"/>
    <property type="match status" value="1"/>
</dbReference>
<feature type="domain" description="SH3" evidence="9">
    <location>
        <begin position="557"/>
        <end position="616"/>
    </location>
</feature>
<dbReference type="PANTHER" id="PTHR46026">
    <property type="entry name" value="RHO-TYPE GUANINE NUCLEOTIDE EXCHANGE FACTOR, ISOFORM F"/>
    <property type="match status" value="1"/>
</dbReference>
<dbReference type="SMART" id="SM00233">
    <property type="entry name" value="PH"/>
    <property type="match status" value="1"/>
</dbReference>
<dbReference type="SMART" id="SM00360">
    <property type="entry name" value="RRM"/>
    <property type="match status" value="1"/>
</dbReference>
<feature type="compositionally biased region" description="Basic and acidic residues" evidence="8">
    <location>
        <begin position="175"/>
        <end position="213"/>
    </location>
</feature>
<name>A0ABQ8M3P7_LABRO</name>
<dbReference type="PROSITE" id="PS50002">
    <property type="entry name" value="SH3"/>
    <property type="match status" value="1"/>
</dbReference>
<dbReference type="SMART" id="SM00361">
    <property type="entry name" value="RRM_1"/>
    <property type="match status" value="1"/>
</dbReference>
<feature type="domain" description="PH" evidence="10">
    <location>
        <begin position="821"/>
        <end position="927"/>
    </location>
</feature>
<dbReference type="PANTHER" id="PTHR46026:SF2">
    <property type="entry name" value="RHO GUANINE NUCLEOTIDE EXCHANGE FACTOR 6"/>
    <property type="match status" value="1"/>
</dbReference>
<dbReference type="PRINTS" id="PR00452">
    <property type="entry name" value="SH3DOMAIN"/>
</dbReference>
<feature type="region of interest" description="Disordered" evidence="8">
    <location>
        <begin position="509"/>
        <end position="555"/>
    </location>
</feature>
<sequence length="1312" mass="145502">MHISSCDVAIVGSMAEADRPGKLFIGGLNTETSEKVLEAYFSKFGRISEVLLMKDRETNKSRGFAFVTYENPGDAKDAAREMNGKPLDGKPIKVEQATKPQFESSGRRGPPPSRSRGPARGPRGSRGAPSGMRGPPSRGMSSRGPPPLKRGPPVRNGGPPPKRSAPSGPMGRPPVSRDRDPYGPPPRRDSLMSRRDDGPPPRDDHYSSKDSRDYAPPPRDYPYREYSGHSSSRDDYGSGSRVIVMAMVEDESPGVTWIGPVQAPIETPTTVTVTHAAPHPQGVPLRPTVGVEEAVVMTTMAAVPGMDMAVVTVIPAVAVTRTPLVVVTVPVGRSEGHPLLLREAILAITAARAAGRLGVVAAAAVGQIEEWHGTDTEMDFDVKISSMDLYLQPNYSAEPRCEADCIANIREFLKGCQSLKVEGFDPESLYTGENFNKVLSTLSAINIATQEKMFPRLALSGFSVVLAEERLEQVHTHCLYAVGVRKEPAVKSSRHAELLLCRWSGREQRHTPKRSCPQSSASVPSLSAPSQPVSTLKSSKSLRRQSKAVDMSENGGGGQLVVKARFNFKQNNEDELSFSKGELIHVTRQEEGGWWEGTLNGKTGWFPSNYVREVKPCEKPISPKAVKGLDVPQLTKNYYNVVVQDVLEHEREFVKELQTVLGCYLRPLQASDKLSSADCSSLSGNLEDILSFQQGLCLALEECSKMPECQQRIGGCYLNLMCQIRTLEELDKFMESQGASAPGILTLTTSLSRPFMRLDKYPTLLQELERHVEEAHPDYSDILKATVAFKNLVTQCQDLRKRKNLELQILSEPVRSWEGDSMKSLGQVVYMSQVHVQSSSNEEKEERYFMLFPNVVVMLSASPRMSGFIYQGRLPLTGTTVTKQPEDAETGHYAFEITGGTIDRTMVFCSSAQEQLEWLEHLHAYTKEGSPVGTILKNVEGKPTTMTGTSSHHLHSFGTAVANRGPLEPPKITKPWSLSCLRPAPPLKPSAALGYKERMSYILKDSSKSPRPRPKFLPKRKTERKPSDDEFLLRKSTAALEEDAQILKVIEAYCTGASLHQSTTAVRKECIPQVLLPEEEKIIVEEIKSNGQTIIEEKSLVDAVYALKDEVHELKKENKWMKQCLEEEQKSRKELERVVRKLAKQKNDCSWDEGAACMCFCVCVSSQMTRCDEKINSVISDCFSRHSEEYHCAITVGSPGHFSFRFTQALQEEASEKRWWNLLNKYLPHFMTVTGHGQKKFNDIQPMNSIPTQATIVHALNLTPVMRHWTVGLDSVYSKRVLPGPSLTSAWVQSIFKTAIIISHNHASDNHH</sequence>
<dbReference type="CDD" id="cd12060">
    <property type="entry name" value="SH3_alphaPIX"/>
    <property type="match status" value="1"/>
</dbReference>
<gene>
    <name evidence="13" type="ORF">H4Q32_020846</name>
</gene>
<feature type="compositionally biased region" description="Basic and acidic residues" evidence="8">
    <location>
        <begin position="75"/>
        <end position="93"/>
    </location>
</feature>
<dbReference type="InterPro" id="IPR001452">
    <property type="entry name" value="SH3_domain"/>
</dbReference>
<evidence type="ECO:0000259" key="10">
    <source>
        <dbReference type="PROSITE" id="PS50003"/>
    </source>
</evidence>
<evidence type="ECO:0000256" key="1">
    <source>
        <dbReference type="ARBA" id="ARBA00004510"/>
    </source>
</evidence>
<evidence type="ECO:0000256" key="8">
    <source>
        <dbReference type="SAM" id="MobiDB-lite"/>
    </source>
</evidence>
<feature type="compositionally biased region" description="Low complexity" evidence="8">
    <location>
        <begin position="515"/>
        <end position="539"/>
    </location>
</feature>
<keyword evidence="5" id="KW-0966">Cell projection</keyword>
<comment type="subcellular location">
    <subcellularLocation>
        <location evidence="1">Cell projection</location>
        <location evidence="1">Lamellipodium</location>
    </subcellularLocation>
</comment>
<dbReference type="InterPro" id="IPR001849">
    <property type="entry name" value="PH_domain"/>
</dbReference>
<evidence type="ECO:0000313" key="13">
    <source>
        <dbReference type="EMBL" id="KAI2656831.1"/>
    </source>
</evidence>
<dbReference type="Gene3D" id="1.20.5.390">
    <property type="entry name" value="L1 transposable element, trimerization domain"/>
    <property type="match status" value="1"/>
</dbReference>
<dbReference type="InterPro" id="IPR036872">
    <property type="entry name" value="CH_dom_sf"/>
</dbReference>
<dbReference type="InterPro" id="IPR035979">
    <property type="entry name" value="RBD_domain_sf"/>
</dbReference>
<dbReference type="SUPFAM" id="SSF54928">
    <property type="entry name" value="RNA-binding domain, RBD"/>
    <property type="match status" value="1"/>
</dbReference>
<dbReference type="PROSITE" id="PS50102">
    <property type="entry name" value="RRM"/>
    <property type="match status" value="1"/>
</dbReference>
<dbReference type="CDD" id="cd12382">
    <property type="entry name" value="RRM_RBMX_like"/>
    <property type="match status" value="1"/>
</dbReference>
<proteinExistence type="predicted"/>
<evidence type="ECO:0000256" key="6">
    <source>
        <dbReference type="PROSITE-ProRule" id="PRU00176"/>
    </source>
</evidence>
<dbReference type="InterPro" id="IPR046376">
    <property type="entry name" value="PH_Cool_Pix"/>
</dbReference>
<dbReference type="InterPro" id="IPR012677">
    <property type="entry name" value="Nucleotide-bd_a/b_plait_sf"/>
</dbReference>
<dbReference type="SUPFAM" id="SSF47576">
    <property type="entry name" value="Calponin-homology domain, CH-domain"/>
    <property type="match status" value="1"/>
</dbReference>
<keyword evidence="4 6" id="KW-0694">RNA-binding</keyword>
<dbReference type="SUPFAM" id="SSF50044">
    <property type="entry name" value="SH3-domain"/>
    <property type="match status" value="1"/>
</dbReference>
<evidence type="ECO:0000256" key="4">
    <source>
        <dbReference type="ARBA" id="ARBA00022884"/>
    </source>
</evidence>
<dbReference type="Gene3D" id="3.30.70.330">
    <property type="match status" value="1"/>
</dbReference>
<evidence type="ECO:0000256" key="5">
    <source>
        <dbReference type="ARBA" id="ARBA00023273"/>
    </source>
</evidence>
<dbReference type="InterPro" id="IPR003954">
    <property type="entry name" value="RRM_euk-type"/>
</dbReference>
<dbReference type="Gene3D" id="1.20.900.10">
    <property type="entry name" value="Dbl homology (DH) domain"/>
    <property type="match status" value="2"/>
</dbReference>
<comment type="caution">
    <text evidence="13">The sequence shown here is derived from an EMBL/GenBank/DDBJ whole genome shotgun (WGS) entry which is preliminary data.</text>
</comment>
<dbReference type="SUPFAM" id="SSF50729">
    <property type="entry name" value="PH domain-like"/>
    <property type="match status" value="1"/>
</dbReference>
<evidence type="ECO:0000259" key="11">
    <source>
        <dbReference type="PROSITE" id="PS50010"/>
    </source>
</evidence>
<dbReference type="PROSITE" id="PS50010">
    <property type="entry name" value="DH_2"/>
    <property type="match status" value="1"/>
</dbReference>
<dbReference type="Gene3D" id="2.30.30.40">
    <property type="entry name" value="SH3 Domains"/>
    <property type="match status" value="1"/>
</dbReference>
<keyword evidence="14" id="KW-1185">Reference proteome</keyword>
<dbReference type="Pfam" id="PF00169">
    <property type="entry name" value="PH"/>
    <property type="match status" value="1"/>
</dbReference>
<organism evidence="13 14">
    <name type="scientific">Labeo rohita</name>
    <name type="common">Indian major carp</name>
    <name type="synonym">Cyprinus rohita</name>
    <dbReference type="NCBI Taxonomy" id="84645"/>
    <lineage>
        <taxon>Eukaryota</taxon>
        <taxon>Metazoa</taxon>
        <taxon>Chordata</taxon>
        <taxon>Craniata</taxon>
        <taxon>Vertebrata</taxon>
        <taxon>Euteleostomi</taxon>
        <taxon>Actinopterygii</taxon>
        <taxon>Neopterygii</taxon>
        <taxon>Teleostei</taxon>
        <taxon>Ostariophysi</taxon>
        <taxon>Cypriniformes</taxon>
        <taxon>Cyprinidae</taxon>
        <taxon>Labeoninae</taxon>
        <taxon>Labeonini</taxon>
        <taxon>Labeo</taxon>
    </lineage>
</organism>
<dbReference type="Pfam" id="PF00621">
    <property type="entry name" value="RhoGEF"/>
    <property type="match status" value="1"/>
</dbReference>
<dbReference type="SMART" id="SM00326">
    <property type="entry name" value="SH3"/>
    <property type="match status" value="1"/>
</dbReference>
<dbReference type="Pfam" id="PF07653">
    <property type="entry name" value="SH3_2"/>
    <property type="match status" value="1"/>
</dbReference>
<evidence type="ECO:0000259" key="12">
    <source>
        <dbReference type="PROSITE" id="PS50102"/>
    </source>
</evidence>
<dbReference type="CDD" id="cd01225">
    <property type="entry name" value="PH_Cool_Pix"/>
    <property type="match status" value="1"/>
</dbReference>
<dbReference type="CDD" id="cd00160">
    <property type="entry name" value="RhoGEF"/>
    <property type="match status" value="1"/>
</dbReference>
<dbReference type="EMBL" id="JACTAM010000014">
    <property type="protein sequence ID" value="KAI2656831.1"/>
    <property type="molecule type" value="Genomic_DNA"/>
</dbReference>
<dbReference type="Pfam" id="PF08081">
    <property type="entry name" value="RBM1CTR"/>
    <property type="match status" value="1"/>
</dbReference>